<dbReference type="SUPFAM" id="SSF51735">
    <property type="entry name" value="NAD(P)-binding Rossmann-fold domains"/>
    <property type="match status" value="1"/>
</dbReference>
<name>A0ABV5YRS9_9ACTN</name>
<reference evidence="4 5" key="1">
    <citation type="submission" date="2024-09" db="EMBL/GenBank/DDBJ databases">
        <authorList>
            <person name="Sun Q."/>
            <person name="Mori K."/>
        </authorList>
    </citation>
    <scope>NUCLEOTIDE SEQUENCE [LARGE SCALE GENOMIC DNA]</scope>
    <source>
        <strain evidence="4 5">TBRC 0563</strain>
    </source>
</reference>
<organism evidence="4 5">
    <name type="scientific">Actinoallomurus acaciae</name>
    <dbReference type="NCBI Taxonomy" id="502577"/>
    <lineage>
        <taxon>Bacteria</taxon>
        <taxon>Bacillati</taxon>
        <taxon>Actinomycetota</taxon>
        <taxon>Actinomycetes</taxon>
        <taxon>Streptosporangiales</taxon>
        <taxon>Thermomonosporaceae</taxon>
        <taxon>Actinoallomurus</taxon>
    </lineage>
</organism>
<dbReference type="InterPro" id="IPR041694">
    <property type="entry name" value="ADH_N_2"/>
</dbReference>
<dbReference type="RefSeq" id="WP_378210666.1">
    <property type="nucleotide sequence ID" value="NZ_JBHLZP010000417.1"/>
</dbReference>
<accession>A0ABV5YRS9</accession>
<dbReference type="Gene3D" id="3.40.50.720">
    <property type="entry name" value="NAD(P)-binding Rossmann-like Domain"/>
    <property type="match status" value="1"/>
</dbReference>
<dbReference type="InterPro" id="IPR036291">
    <property type="entry name" value="NAD(P)-bd_dom_sf"/>
</dbReference>
<dbReference type="CDD" id="cd05288">
    <property type="entry name" value="PGDH"/>
    <property type="match status" value="1"/>
</dbReference>
<dbReference type="Gene3D" id="3.90.180.10">
    <property type="entry name" value="Medium-chain alcohol dehydrogenases, catalytic domain"/>
    <property type="match status" value="1"/>
</dbReference>
<evidence type="ECO:0000313" key="5">
    <source>
        <dbReference type="Proteomes" id="UP001589627"/>
    </source>
</evidence>
<dbReference type="PANTHER" id="PTHR43205:SF7">
    <property type="entry name" value="PROSTAGLANDIN REDUCTASE 1"/>
    <property type="match status" value="1"/>
</dbReference>
<protein>
    <submittedName>
        <fullName evidence="4">MDR family NADP-dependent oxidoreductase</fullName>
    </submittedName>
</protein>
<dbReference type="EMBL" id="JBHLZP010000417">
    <property type="protein sequence ID" value="MFB9837748.1"/>
    <property type="molecule type" value="Genomic_DNA"/>
</dbReference>
<feature type="domain" description="Enoyl reductase (ER)" evidence="3">
    <location>
        <begin position="21"/>
        <end position="336"/>
    </location>
</feature>
<dbReference type="Pfam" id="PF16884">
    <property type="entry name" value="ADH_N_2"/>
    <property type="match status" value="1"/>
</dbReference>
<gene>
    <name evidence="4" type="ORF">ACFFNX_36860</name>
</gene>
<dbReference type="InterPro" id="IPR045010">
    <property type="entry name" value="MDR_fam"/>
</dbReference>
<dbReference type="Pfam" id="PF00107">
    <property type="entry name" value="ADH_zinc_N"/>
    <property type="match status" value="1"/>
</dbReference>
<sequence length="340" mass="35387">MSEHPRTSREVRLAATPSGIPRPEDFTVAEAPVPEPGPGEVLVKNRFFHVFAALRTLIGGSVEGAPFAGLRPGDPLFGPAIGEVVTAPDGGPRAGELVAHWQGWREYAVLDAGGCEPLGDALPDPVAHLAQARTAYEALTRAQVRPGDVVFVSGGAGSVGSMAGQIARLVGAGRVVGSTGSPAKAERMVAELGYDAAVVRGAGPLDEQLAAAAPDGIDVLFDNVGGEDLHAALAVAREEARFVVVGALSGQMSERGGGTTASLELDSFQLVVKQITIIGYSNFGRSGTDAEWLDRYAGWLRSGEIVFPYVRVPGIENAPQALHDMMNGRHLGTVVVTLED</sequence>
<dbReference type="InterPro" id="IPR013149">
    <property type="entry name" value="ADH-like_C"/>
</dbReference>
<evidence type="ECO:0000259" key="3">
    <source>
        <dbReference type="SMART" id="SM00829"/>
    </source>
</evidence>
<evidence type="ECO:0000256" key="2">
    <source>
        <dbReference type="SAM" id="MobiDB-lite"/>
    </source>
</evidence>
<feature type="compositionally biased region" description="Basic and acidic residues" evidence="2">
    <location>
        <begin position="1"/>
        <end position="12"/>
    </location>
</feature>
<dbReference type="SUPFAM" id="SSF50129">
    <property type="entry name" value="GroES-like"/>
    <property type="match status" value="1"/>
</dbReference>
<evidence type="ECO:0000313" key="4">
    <source>
        <dbReference type="EMBL" id="MFB9837748.1"/>
    </source>
</evidence>
<keyword evidence="1" id="KW-0560">Oxidoreductase</keyword>
<keyword evidence="5" id="KW-1185">Reference proteome</keyword>
<dbReference type="SMART" id="SM00829">
    <property type="entry name" value="PKS_ER"/>
    <property type="match status" value="1"/>
</dbReference>
<comment type="caution">
    <text evidence="4">The sequence shown here is derived from an EMBL/GenBank/DDBJ whole genome shotgun (WGS) entry which is preliminary data.</text>
</comment>
<feature type="region of interest" description="Disordered" evidence="2">
    <location>
        <begin position="1"/>
        <end position="21"/>
    </location>
</feature>
<proteinExistence type="predicted"/>
<dbReference type="Proteomes" id="UP001589627">
    <property type="component" value="Unassembled WGS sequence"/>
</dbReference>
<evidence type="ECO:0000256" key="1">
    <source>
        <dbReference type="ARBA" id="ARBA00023002"/>
    </source>
</evidence>
<dbReference type="InterPro" id="IPR011032">
    <property type="entry name" value="GroES-like_sf"/>
</dbReference>
<dbReference type="InterPro" id="IPR020843">
    <property type="entry name" value="ER"/>
</dbReference>
<dbReference type="PANTHER" id="PTHR43205">
    <property type="entry name" value="PROSTAGLANDIN REDUCTASE"/>
    <property type="match status" value="1"/>
</dbReference>